<keyword evidence="3" id="KW-1185">Reference proteome</keyword>
<feature type="transmembrane region" description="Helical" evidence="1">
    <location>
        <begin position="159"/>
        <end position="177"/>
    </location>
</feature>
<proteinExistence type="predicted"/>
<feature type="transmembrane region" description="Helical" evidence="1">
    <location>
        <begin position="54"/>
        <end position="73"/>
    </location>
</feature>
<organism evidence="2 3">
    <name type="scientific">Bacteroides uniformis</name>
    <dbReference type="NCBI Taxonomy" id="820"/>
    <lineage>
        <taxon>Bacteria</taxon>
        <taxon>Pseudomonadati</taxon>
        <taxon>Bacteroidota</taxon>
        <taxon>Bacteroidia</taxon>
        <taxon>Bacteroidales</taxon>
        <taxon>Bacteroidaceae</taxon>
        <taxon>Bacteroides</taxon>
    </lineage>
</organism>
<feature type="transmembrane region" description="Helical" evidence="1">
    <location>
        <begin position="353"/>
        <end position="369"/>
    </location>
</feature>
<evidence type="ECO:0008006" key="4">
    <source>
        <dbReference type="Google" id="ProtNLM"/>
    </source>
</evidence>
<keyword evidence="1" id="KW-0812">Transmembrane</keyword>
<evidence type="ECO:0000256" key="1">
    <source>
        <dbReference type="SAM" id="Phobius"/>
    </source>
</evidence>
<accession>A0ABS5X6E2</accession>
<feature type="transmembrane region" description="Helical" evidence="1">
    <location>
        <begin position="79"/>
        <end position="98"/>
    </location>
</feature>
<sequence length="415" mass="47900">MKKYVLLLFHNYFGVLTISSVISIIGGNMWLFTFSMPIMLFFLAWKSKCSKKNLFDILMILIFISVALSWFVNSYPYKSIMIFRYLITQGAFMAAYYIGRNMDMNVTYKVFHNALLPGLICAVLGLILYVYQPAWYLANIDNPTTLESFRLRSVFSSPYVLSYMSFFLLSYLIALDFKVLPAHYLDSVSLKVRISSYILLSSILLFCMMRAPIAGVLISLFIALLHTAFVRRKFSMLIYTVISMAVLCVLVWNIMQRYMDMESIMFLLEKLEVATDSSGDFYEKRATLFVADDTLWGDGAGRHAIYAEQYNLDSIRDTCYQRLFQEVGCIGLMLHLLLFGCIIIKCLRHYKHLGFELSVMVFLLISMIGADPLATPDKHCFFYWLVIGRVASFKLAKQSERDDIIRNKFNNMQNA</sequence>
<dbReference type="Proteomes" id="UP001196342">
    <property type="component" value="Unassembled WGS sequence"/>
</dbReference>
<keyword evidence="1" id="KW-1133">Transmembrane helix</keyword>
<feature type="transmembrane region" description="Helical" evidence="1">
    <location>
        <begin position="12"/>
        <end position="42"/>
    </location>
</feature>
<dbReference type="EMBL" id="JAFBJK010000004">
    <property type="protein sequence ID" value="MBT8727517.1"/>
    <property type="molecule type" value="Genomic_DNA"/>
</dbReference>
<reference evidence="2 3" key="1">
    <citation type="submission" date="2020-12" db="EMBL/GenBank/DDBJ databases">
        <title>Microorganisms.</title>
        <authorList>
            <person name="Matos J."/>
            <person name="Faleiro L."/>
            <person name="Duarte I."/>
        </authorList>
    </citation>
    <scope>NUCLEOTIDE SEQUENCE [LARGE SCALE GENOMIC DNA]</scope>
    <source>
        <strain evidence="2 3">PtFD3Pch2</strain>
    </source>
</reference>
<feature type="transmembrane region" description="Helical" evidence="1">
    <location>
        <begin position="110"/>
        <end position="131"/>
    </location>
</feature>
<name>A0ABS5X6E2_BACUN</name>
<feature type="transmembrane region" description="Helical" evidence="1">
    <location>
        <begin position="197"/>
        <end position="224"/>
    </location>
</feature>
<evidence type="ECO:0000313" key="2">
    <source>
        <dbReference type="EMBL" id="MBT8727517.1"/>
    </source>
</evidence>
<protein>
    <recommendedName>
        <fullName evidence="4">O-antigen ligase domain-containing protein</fullName>
    </recommendedName>
</protein>
<evidence type="ECO:0000313" key="3">
    <source>
        <dbReference type="Proteomes" id="UP001196342"/>
    </source>
</evidence>
<comment type="caution">
    <text evidence="2">The sequence shown here is derived from an EMBL/GenBank/DDBJ whole genome shotgun (WGS) entry which is preliminary data.</text>
</comment>
<feature type="transmembrane region" description="Helical" evidence="1">
    <location>
        <begin position="236"/>
        <end position="255"/>
    </location>
</feature>
<gene>
    <name evidence="2" type="ORF">JQN06_15400</name>
</gene>
<keyword evidence="1" id="KW-0472">Membrane</keyword>